<dbReference type="Proteomes" id="UP000036331">
    <property type="component" value="Unassembled WGS sequence"/>
</dbReference>
<organism evidence="7 19">
    <name type="scientific">Escherichia coli</name>
    <dbReference type="NCBI Taxonomy" id="562"/>
    <lineage>
        <taxon>Bacteria</taxon>
        <taxon>Pseudomonadati</taxon>
        <taxon>Pseudomonadota</taxon>
        <taxon>Gammaproteobacteria</taxon>
        <taxon>Enterobacterales</taxon>
        <taxon>Enterobacteriaceae</taxon>
        <taxon>Escherichia</taxon>
    </lineage>
</organism>
<dbReference type="Proteomes" id="UP000253687">
    <property type="component" value="Unassembled WGS sequence"/>
</dbReference>
<dbReference type="EMBL" id="RTJF01000002">
    <property type="protein sequence ID" value="MJL91691.1"/>
    <property type="molecule type" value="Genomic_DNA"/>
</dbReference>
<dbReference type="AlphaFoldDB" id="A0A1M3RVM5"/>
<reference evidence="2 24" key="10">
    <citation type="submission" date="2017-10" db="EMBL/GenBank/DDBJ databases">
        <title>mcr-1 positive E.coli isolates in China.</title>
        <authorList>
            <person name="Li B."/>
            <person name="Wang X."/>
        </authorList>
    </citation>
    <scope>NUCLEOTIDE SEQUENCE [LARGE SCALE GENOMIC DNA]</scope>
    <source>
        <strain evidence="2 24">14EC029</strain>
    </source>
</reference>
<reference evidence="5" key="15">
    <citation type="submission" date="2018-05" db="EMBL/GenBank/DDBJ databases">
        <authorList>
            <person name="Ashton P.M."/>
            <person name="Dallman T."/>
            <person name="Nair S."/>
            <person name="De Pinna E."/>
            <person name="Peters T."/>
            <person name="Grant K."/>
        </authorList>
    </citation>
    <scope>NUCLEOTIDE SEQUENCE</scope>
    <source>
        <strain evidence="5">412057</strain>
        <strain evidence="6">462023</strain>
    </source>
</reference>
<evidence type="ECO:0000313" key="12">
    <source>
        <dbReference type="EMBL" id="PBN77468.1"/>
    </source>
</evidence>
<evidence type="ECO:0000313" key="30">
    <source>
        <dbReference type="Proteomes" id="UP000264870"/>
    </source>
</evidence>
<evidence type="ECO:0000313" key="31">
    <source>
        <dbReference type="Proteomes" id="UP000284508"/>
    </source>
</evidence>
<evidence type="ECO:0000313" key="17">
    <source>
        <dbReference type="EMBL" id="RVE09263.1"/>
    </source>
</evidence>
<evidence type="ECO:0000313" key="1">
    <source>
        <dbReference type="EMBL" id="ATP23481.1"/>
    </source>
</evidence>
<evidence type="ECO:0000313" key="3">
    <source>
        <dbReference type="EMBL" id="AUY02568.1"/>
    </source>
</evidence>
<reference evidence="17 32" key="8">
    <citation type="submission" date="2017-08" db="EMBL/GenBank/DDBJ databases">
        <title>Sequencing of Escherichia coli CCPM 6219.</title>
        <authorList>
            <person name="Liu S.-L."/>
            <person name="Zhou Y.-J."/>
            <person name="Zhao M.-F."/>
        </authorList>
    </citation>
    <scope>NUCLEOTIDE SEQUENCE [LARGE SCALE GENOMIC DNA]</scope>
    <source>
        <strain evidence="17 32">CCPM 6219</strain>
    </source>
</reference>
<evidence type="ECO:0000313" key="10">
    <source>
        <dbReference type="EMBL" id="OZP04791.1"/>
    </source>
</evidence>
<evidence type="ECO:0000313" key="15">
    <source>
        <dbReference type="EMBL" id="RDA41268.1"/>
    </source>
</evidence>
<reference evidence="16 31" key="11">
    <citation type="journal article" date="2018" name="BMC Microbiol.">
        <title>Genome sequencing of strains of the most prevalent clonal group of O1:K1:H7 Escherichia coli that causes neonatal meningitis in France.</title>
        <authorList>
            <person name="Geslain G."/>
            <person name="Birgy A."/>
            <person name="Adiba S."/>
            <person name="Magnan M."/>
            <person name="Courroux C."/>
            <person name="Levy C."/>
            <person name="Cohen R."/>
            <person name="Bidet P."/>
            <person name="Bonacorsi S."/>
        </authorList>
    </citation>
    <scope>NUCLEOTIDE SEQUENCE [LARGE SCALE GENOMIC DNA]</scope>
    <source>
        <strain evidence="16 31">S308</strain>
    </source>
</reference>
<dbReference type="Proteomes" id="UP000256244">
    <property type="component" value="Chromosome"/>
</dbReference>
<evidence type="ECO:0000313" key="14">
    <source>
        <dbReference type="EMBL" id="PZZ72370.1"/>
    </source>
</evidence>
<dbReference type="Proteomes" id="UP000188967">
    <property type="component" value="Unassembled WGS sequence"/>
</dbReference>
<reference evidence="7 19" key="3">
    <citation type="journal article" date="2017" name="Front. Cell. Infect. Microbiol.">
        <title>Chaperone-usher pili loci of human colonization factor-negative enterotoxigenic Escherichia coli.</title>
        <authorList>
            <person name="Del Canto F."/>
            <person name="Vidal R."/>
            <person name="Stine O.C."/>
            <person name="Pop M."/>
        </authorList>
    </citation>
    <scope>NUCLEOTIDE SEQUENCE [LARGE SCALE GENOMIC DNA]</scope>
    <source>
        <strain evidence="7 19">700324</strain>
    </source>
</reference>
<dbReference type="EMBL" id="MRVZ01000067">
    <property type="protein sequence ID" value="PAU20118.1"/>
    <property type="molecule type" value="Genomic_DNA"/>
</dbReference>
<reference evidence="12" key="5">
    <citation type="submission" date="2017-03" db="EMBL/GenBank/DDBJ databases">
        <title>The mobilome is the main driver of stx2-positive O26:H11 Escherichia coli strains evolution.</title>
        <authorList>
            <person name="Delannoy S."/>
            <person name="Mariani-Kurkdjian P."/>
            <person name="Webb H.E."/>
            <person name="Bonacorsi S."/>
            <person name="Fach P."/>
        </authorList>
    </citation>
    <scope>NUCLEOTIDE SEQUENCE</scope>
    <source>
        <strain evidence="12">34870</strain>
    </source>
</reference>
<evidence type="ECO:0000313" key="25">
    <source>
        <dbReference type="Proteomes" id="UP000236598"/>
    </source>
</evidence>
<dbReference type="EMBL" id="NNAK01000003">
    <property type="protein sequence ID" value="OZP04791.1"/>
    <property type="molecule type" value="Genomic_DNA"/>
</dbReference>
<reference evidence="9 21" key="6">
    <citation type="submission" date="2017-05" db="EMBL/GenBank/DDBJ databases">
        <title>Sequencing of Escherichia coli that cause persistent and transient Mastitis.</title>
        <authorList>
            <person name="Thacker T.C."/>
            <person name="Lippolis J.D."/>
            <person name="Brunelle B.W."/>
            <person name="Casey T.A."/>
            <person name="Reinhardt T.A."/>
            <person name="Sacco R.E."/>
            <person name="Holman D.B."/>
        </authorList>
    </citation>
    <scope>NUCLEOTIDE SEQUENCE [LARGE SCALE GENOMIC DNA]</scope>
    <source>
        <strain evidence="9 21">ECA-B</strain>
    </source>
</reference>
<dbReference type="Proteomes" id="UP000185794">
    <property type="component" value="Unassembled WGS sequence"/>
</dbReference>
<dbReference type="EMBL" id="CP026399">
    <property type="protein sequence ID" value="AUY02568.1"/>
    <property type="molecule type" value="Genomic_DNA"/>
</dbReference>
<name>A0A1M3RVM5_ECOLX</name>
<dbReference type="Proteomes" id="UP000197270">
    <property type="component" value="Unassembled WGS sequence"/>
</dbReference>
<reference evidence="14 27" key="14">
    <citation type="submission" date="2018-05" db="EMBL/GenBank/DDBJ databases">
        <title>Genomic sequencing of EHEC O26 New European Clone.</title>
        <authorList>
            <person name="Karnisova L."/>
            <person name="Nunvar J."/>
            <person name="Marejkova M."/>
            <person name="Mellmann A."/>
            <person name="Drevinek P."/>
            <person name="Blahova K."/>
            <person name="Bielaszewska M."/>
        </authorList>
    </citation>
    <scope>NUCLEOTIDE SEQUENCE [LARGE SCALE GENOMIC DNA]</scope>
    <source>
        <strain evidence="14 27">14-391</strain>
    </source>
</reference>
<gene>
    <name evidence="12" type="ORF">ABE91_003165</name>
    <name evidence="7" type="ORF">AWP47_05100</name>
    <name evidence="11" type="ORF">BTQ06_18520</name>
    <name evidence="8" type="ORF">BXT93_03095</name>
    <name evidence="13" type="ORF">C2M16_10335</name>
    <name evidence="3" type="ORF">C3F40_12715</name>
    <name evidence="9" type="ORF">CCS08_23055</name>
    <name evidence="10" type="ORF">CG702_01845</name>
    <name evidence="17" type="ORF">CIG67_21595</name>
    <name evidence="1" type="ORF">CQ842_07650</name>
    <name evidence="2" type="ORF">CR538_21110</name>
    <name evidence="16" type="ORF">D3C88_02940</name>
    <name evidence="14" type="ORF">DIV22_05800</name>
    <name evidence="5" type="ORF">DL968_03795</name>
    <name evidence="6" type="ORF">DNX30_02740</name>
    <name evidence="4" type="ORF">DS732_05305</name>
    <name evidence="15" type="ORF">DTL43_06395</name>
</gene>
<dbReference type="Proteomes" id="UP000264870">
    <property type="component" value="Unassembled WGS sequence"/>
</dbReference>
<evidence type="ECO:0000313" key="6">
    <source>
        <dbReference type="EMBL" id="MJL91691.1"/>
    </source>
</evidence>
<evidence type="ECO:0000313" key="18">
    <source>
        <dbReference type="Proteomes" id="UP000036331"/>
    </source>
</evidence>
<evidence type="ECO:0000313" key="26">
    <source>
        <dbReference type="Proteomes" id="UP000239554"/>
    </source>
</evidence>
<accession>A0A2A2XG89</accession>
<dbReference type="EMBL" id="QOGZ01000005">
    <property type="protein sequence ID" value="RDA41268.1"/>
    <property type="molecule type" value="Genomic_DNA"/>
</dbReference>
<dbReference type="EMBL" id="QXHA01000169">
    <property type="protein sequence ID" value="RIB43395.1"/>
    <property type="molecule type" value="Genomic_DNA"/>
</dbReference>
<reference evidence="13 25" key="13">
    <citation type="submission" date="2018-01" db="EMBL/GenBank/DDBJ databases">
        <title>Draft Genomic Sequencing Of Potential Extraintestinal Pathogenic Escherichia coli B8S18 Isolated From Retail Chicken Skin.</title>
        <authorList>
            <person name="Xu A."/>
            <person name="Tilman S."/>
            <person name="Wisser-Parker K."/>
            <person name="Sheen S."/>
            <person name="Sommers C."/>
        </authorList>
    </citation>
    <scope>NUCLEOTIDE SEQUENCE [LARGE SCALE GENOMIC DNA]</scope>
    <source>
        <strain evidence="13 25">B8S18Com</strain>
    </source>
</reference>
<dbReference type="Proteomes" id="UP000248865">
    <property type="component" value="Unassembled WGS sequence"/>
</dbReference>
<protein>
    <submittedName>
        <fullName evidence="7">Uncharacterized protein</fullName>
    </submittedName>
</protein>
<dbReference type="Proteomes" id="UP000239554">
    <property type="component" value="Chromosome"/>
</dbReference>
<evidence type="ECO:0000313" key="9">
    <source>
        <dbReference type="EMBL" id="OWW51986.1"/>
    </source>
</evidence>
<dbReference type="EMBL" id="MTPS01000037">
    <property type="protein sequence ID" value="ONG36407.1"/>
    <property type="molecule type" value="Genomic_DNA"/>
</dbReference>
<dbReference type="EMBL" id="LDXE02000001">
    <property type="protein sequence ID" value="PBN77468.1"/>
    <property type="molecule type" value="Genomic_DNA"/>
</dbReference>
<reference evidence="11 22" key="2">
    <citation type="submission" date="2016-12" db="EMBL/GenBank/DDBJ databases">
        <title>Real-Time Genomic Investigation Underlying the Public Health Response to a Shiga Toxin-Producing Escherichia Coli O26:H11 Outbreak in a Nursery.</title>
        <authorList>
            <person name="Ferdous M."/>
            <person name="Moran-Gilad J."/>
            <person name="Rossen J.W."/>
            <person name="Gdalevich M."/>
        </authorList>
    </citation>
    <scope>NUCLEOTIDE SEQUENCE [LARGE SCALE GENOMIC DNA]</scope>
    <source>
        <strain evidence="11 22">STEC 514-2</strain>
    </source>
</reference>
<evidence type="ECO:0000313" key="19">
    <source>
        <dbReference type="Proteomes" id="UP000185794"/>
    </source>
</evidence>
<evidence type="ECO:0000313" key="16">
    <source>
        <dbReference type="EMBL" id="RIB43395.1"/>
    </source>
</evidence>
<reference evidence="15 28" key="16">
    <citation type="submission" date="2018-07" db="EMBL/GenBank/DDBJ databases">
        <title>Whole Genome Sequence Analysis of Avian Pathogenic E. coli - An Australian Perspective.</title>
        <authorList>
            <person name="Cummins M.L."/>
            <person name="Reid C.J."/>
            <person name="Roy Chowdhury P."/>
            <person name="Bushell R."/>
            <person name="Esbert N."/>
            <person name="Tivendale K.A."/>
            <person name="Noormohammadi A.H."/>
            <person name="Islam S."/>
            <person name="Marenda M.S."/>
            <person name="Browning G.F."/>
            <person name="Markham P.F."/>
            <person name="Djordjevic S.P."/>
        </authorList>
    </citation>
    <scope>NUCLEOTIDE SEQUENCE [LARGE SCALE GENOMIC DNA]</scope>
    <source>
        <strain evidence="15 28">AVC211</strain>
    </source>
</reference>
<dbReference type="EMBL" id="CP031546">
    <property type="protein sequence ID" value="AXO05815.1"/>
    <property type="molecule type" value="Genomic_DNA"/>
</dbReference>
<accession>A0A1M3RVM5</accession>
<evidence type="ECO:0000313" key="13">
    <source>
        <dbReference type="EMBL" id="PNY67888.1"/>
    </source>
</evidence>
<dbReference type="EMBL" id="LRKC01000094">
    <property type="protein sequence ID" value="OKV15156.1"/>
    <property type="molecule type" value="Genomic_DNA"/>
</dbReference>
<dbReference type="EMBL" id="QFSS01000017">
    <property type="protein sequence ID" value="PZZ72370.1"/>
    <property type="molecule type" value="Genomic_DNA"/>
</dbReference>
<dbReference type="EMBL" id="CP024092">
    <property type="protein sequence ID" value="ATP23481.1"/>
    <property type="molecule type" value="Genomic_DNA"/>
</dbReference>
<evidence type="ECO:0000313" key="5">
    <source>
        <dbReference type="EMBL" id="EGE1986788.1"/>
    </source>
</evidence>
<dbReference type="Proteomes" id="UP000234238">
    <property type="component" value="Chromosome"/>
</dbReference>
<dbReference type="EMBL" id="NHTF01000069">
    <property type="protein sequence ID" value="OWW51986.1"/>
    <property type="molecule type" value="Genomic_DNA"/>
</dbReference>
<reference evidence="8 20" key="4">
    <citation type="submission" date="2017-01" db="EMBL/GenBank/DDBJ databases">
        <title>Draft genome sequence of an E. coli strain isolated from human, in Amazon, Brazil.</title>
        <authorList>
            <person name="Moura Q."/>
            <person name="Fernandes M.R."/>
            <person name="Cerdeira L."/>
            <person name="Vianello M."/>
            <person name="Souza T.A."/>
            <person name="Ienne S."/>
            <person name="Lincopan N."/>
        </authorList>
    </citation>
    <scope>NUCLEOTIDE SEQUENCE [LARGE SCALE GENOMIC DNA]</scope>
    <source>
        <strain evidence="8 20">ICBEcBL-II-13</strain>
    </source>
</reference>
<reference evidence="1 23" key="9">
    <citation type="submission" date="2017-10" db="EMBL/GenBank/DDBJ databases">
        <title>Genome and in vitro analysis of Escherichia coli resistant to antibiotic.</title>
        <authorList>
            <person name="Pereira U.P."/>
            <person name="Facimoto C.T."/>
            <person name="Campos P.A."/>
            <person name="Araujo B.F."/>
            <person name="Royer S."/>
            <person name="Goncalves I.R."/>
            <person name="Ferreira M.L."/>
            <person name="Gontijo P."/>
            <person name="Ribas R.M."/>
        </authorList>
    </citation>
    <scope>NUCLEOTIDE SEQUENCE [LARGE SCALE GENOMIC DNA]</scope>
    <source>
        <strain evidence="1 23">UFU_EC98</strain>
    </source>
</reference>
<reference evidence="10 30" key="7">
    <citation type="submission" date="2017-07" db="EMBL/GenBank/DDBJ databases">
        <authorList>
            <person name="Zhi S."/>
            <person name="Banting G."/>
            <person name="Neumann N."/>
        </authorList>
    </citation>
    <scope>NUCLEOTIDE SEQUENCE [LARGE SCALE GENOMIC DNA]</scope>
    <source>
        <strain evidence="10 30">WW41</strain>
    </source>
</reference>
<dbReference type="Proteomes" id="UP000854059">
    <property type="component" value="Unassembled WGS sequence"/>
</dbReference>
<dbReference type="Proteomes" id="UP000218543">
    <property type="component" value="Unassembled WGS sequence"/>
</dbReference>
<reference evidence="12 18" key="1">
    <citation type="journal article" date="2015" name="Genome Announc.">
        <title>Draft Genome Sequences of Human-Pathogenic Escherichia coli O26:H11 Strains Carrying the stx2 Gene Only and Circulating in France.</title>
        <authorList>
            <person name="Delannoy S."/>
            <person name="Mariani-Kurkdjian P."/>
            <person name="Bonacorsi S."/>
            <person name="Liguori S."/>
            <person name="Ison S.A."/>
            <person name="Fach P."/>
        </authorList>
    </citation>
    <scope>NUCLEOTIDE SEQUENCE [LARGE SCALE GENOMIC DNA]</scope>
    <source>
        <strain evidence="12 18">34870</strain>
    </source>
</reference>
<evidence type="ECO:0000313" key="24">
    <source>
        <dbReference type="Proteomes" id="UP000234238"/>
    </source>
</evidence>
<evidence type="ECO:0000313" key="32">
    <source>
        <dbReference type="Proteomes" id="UP000288459"/>
    </source>
</evidence>
<sequence>MPASPLIPTLPHNFPLKGVYGAEEKLVKPVTRHTEVKNPMFTANISVVYFTSNVRSKLTL</sequence>
<evidence type="ECO:0000313" key="20">
    <source>
        <dbReference type="Proteomes" id="UP000188967"/>
    </source>
</evidence>
<evidence type="ECO:0000313" key="11">
    <source>
        <dbReference type="EMBL" id="PAU20118.1"/>
    </source>
</evidence>
<dbReference type="Proteomes" id="UP000288459">
    <property type="component" value="Unassembled WGS sequence"/>
</dbReference>
<dbReference type="EMBL" id="NPIM01000158">
    <property type="protein sequence ID" value="RVE09263.1"/>
    <property type="molecule type" value="Genomic_DNA"/>
</dbReference>
<evidence type="ECO:0000313" key="23">
    <source>
        <dbReference type="Proteomes" id="UP000225264"/>
    </source>
</evidence>
<dbReference type="Proteomes" id="UP000236598">
    <property type="component" value="Unassembled WGS sequence"/>
</dbReference>
<accession>A0A1W2N4X1</accession>
<evidence type="ECO:0000313" key="7">
    <source>
        <dbReference type="EMBL" id="OKV15156.1"/>
    </source>
</evidence>
<dbReference type="Proteomes" id="UP000885382">
    <property type="component" value="Unassembled WGS sequence"/>
</dbReference>
<dbReference type="EMBL" id="AAVTXU010000009">
    <property type="protein sequence ID" value="EGE1986788.1"/>
    <property type="molecule type" value="Genomic_DNA"/>
</dbReference>
<reference evidence="4 29" key="17">
    <citation type="submission" date="2018-08" db="EMBL/GenBank/DDBJ databases">
        <title>Complete genome sequencing and genomic characterization of five Escherichia coli strains co-producing MCR-1 and ESBLs from different origins in China.</title>
        <authorList>
            <person name="Bai L."/>
        </authorList>
    </citation>
    <scope>NUCLEOTIDE SEQUENCE [LARGE SCALE GENOMIC DNA]</scope>
    <source>
        <strain evidence="4">Cq9</strain>
        <strain evidence="29">cq9</strain>
    </source>
</reference>
<dbReference type="Proteomes" id="UP000284508">
    <property type="component" value="Unassembled WGS sequence"/>
</dbReference>
<evidence type="ECO:0000313" key="29">
    <source>
        <dbReference type="Proteomes" id="UP000256244"/>
    </source>
</evidence>
<reference evidence="3 26" key="12">
    <citation type="journal article" date="2018" name="MBio">
        <title>Genomic Analysis of Hospital Plumbing Reveals Diverse Reservoir of Bacterial Plasmids Conferring Carbapenem Resistance.</title>
        <authorList>
            <consortium name="NISC Comparative Sequencing Program"/>
            <person name="Weingarten R.A."/>
            <person name="Johnson R.C."/>
            <person name="Conlan S."/>
            <person name="Ramsburg A.M."/>
            <person name="Dekker J.P."/>
            <person name="Lau A.F."/>
            <person name="Khil P."/>
            <person name="Odom R.T."/>
            <person name="Deming C."/>
            <person name="Park M."/>
            <person name="Thomas P.J."/>
            <person name="Henderson D.K."/>
            <person name="Palmore T.N."/>
            <person name="Segre J.A."/>
            <person name="Frank K.M."/>
        </authorList>
    </citation>
    <scope>NUCLEOTIDE SEQUENCE [LARGE SCALE GENOMIC DNA]</scope>
    <source>
        <strain evidence="3 26">ECONIH4</strain>
    </source>
</reference>
<proteinExistence type="predicted"/>
<evidence type="ECO:0000313" key="8">
    <source>
        <dbReference type="EMBL" id="ONG36407.1"/>
    </source>
</evidence>
<dbReference type="EMBL" id="PPHQ01000007">
    <property type="protein sequence ID" value="PNY67888.1"/>
    <property type="molecule type" value="Genomic_DNA"/>
</dbReference>
<evidence type="ECO:0000313" key="2">
    <source>
        <dbReference type="EMBL" id="AUK02711.1"/>
    </source>
</evidence>
<evidence type="ECO:0000313" key="21">
    <source>
        <dbReference type="Proteomes" id="UP000197270"/>
    </source>
</evidence>
<evidence type="ECO:0000313" key="27">
    <source>
        <dbReference type="Proteomes" id="UP000248865"/>
    </source>
</evidence>
<evidence type="ECO:0000313" key="4">
    <source>
        <dbReference type="EMBL" id="AXO05815.1"/>
    </source>
</evidence>
<dbReference type="RefSeq" id="WP_001308350.1">
    <property type="nucleotide sequence ID" value="NZ_WTVD01000233.1"/>
</dbReference>
<evidence type="ECO:0000313" key="28">
    <source>
        <dbReference type="Proteomes" id="UP000253687"/>
    </source>
</evidence>
<evidence type="ECO:0000313" key="22">
    <source>
        <dbReference type="Proteomes" id="UP000218543"/>
    </source>
</evidence>
<dbReference type="EMBL" id="CP024141">
    <property type="protein sequence ID" value="AUK02711.1"/>
    <property type="molecule type" value="Genomic_DNA"/>
</dbReference>